<evidence type="ECO:0000313" key="5">
    <source>
        <dbReference type="Proteomes" id="UP000198346"/>
    </source>
</evidence>
<dbReference type="Gene3D" id="3.20.20.80">
    <property type="entry name" value="Glycosidases"/>
    <property type="match status" value="1"/>
</dbReference>
<evidence type="ECO:0000259" key="2">
    <source>
        <dbReference type="Pfam" id="PF13550"/>
    </source>
</evidence>
<evidence type="ECO:0000259" key="1">
    <source>
        <dbReference type="Pfam" id="PF13547"/>
    </source>
</evidence>
<dbReference type="Pfam" id="PF23666">
    <property type="entry name" value="Rcc01698_C"/>
    <property type="match status" value="1"/>
</dbReference>
<dbReference type="SUPFAM" id="SSF51445">
    <property type="entry name" value="(Trans)glycosidases"/>
    <property type="match status" value="1"/>
</dbReference>
<dbReference type="EMBL" id="FZQA01000001">
    <property type="protein sequence ID" value="SNT67568.1"/>
    <property type="molecule type" value="Genomic_DNA"/>
</dbReference>
<name>A0A239PIG2_9PROT</name>
<dbReference type="OrthoDB" id="8445115at2"/>
<sequence length="1291" mass="136027">MAQLVLTAAQSAGQAAARAGIGQAIARAATSAAVNFAAGAAERLLFGPRRRRVSGPRLDALQVQASTEGAGILRVYGRARVAGQLIWAANFKETLAETTERSGKGGRLSQKTTTTEYLYSLSFAVGLCEGAIDRIGRVWADGKPFDLSPHNVRVYRGTEDQLPDALIEAVEGADGAPAFRGLAYVVFEDLPLKAFGNRIPQLSFEVEKALAPQDPDALENAVTAVTMIPGSGEFVYGTTKVFREEREGVVVPENVHNNEGAADFSASLDALTASLPNLSAVSLAVSWFGTSLDAGACQIRPGVEVAQKTTTPHDWRAGGVGRDGAHLVSTVDGAPAYGGTPSDRSVLEAIAAMKARGLSVMFHPFVLMDAPGYPWRGRISVGANDKTAAAAADVAAFFGTAAPDDFAIENGEIVYSGPPEWSFRRFVLHCAHLCALAGGAESFLLGSELRGITTARADAASYPAVAALRALAADARSILGPSVKLSYGADWSEWFGHQPADGSGDVFFHLDPLWSDENIDFIGVDVYAPRADWRDGLSHLDAQAGWTGPYERAYLQANIEGGEGHDWFYASSADRDAQIRAPIADGAYGEPWVFRNKDFRNWWSNAHYDRPGGVRAATPTAWAPQSKPIRFTEIGCAAIDKGANQPNVFLDPKSSESAMPHYSSGARDDLAQRRLIEAEYAYWRAPANNPISSVYGGPMIETDRLYVYAWDARPFPYFPARRDVWGDHANWTRGHWLNGRAGRAPLDLLAAALAEEAGAENVDARGLKGAVAGYVLDRPLSAREAIDPLADIFQFDMVETAAGLRFQPRDGAPALFLSETDLVAGDEGAPPARISLAQASDLPAAFRLAFIDEGADYAPAMVEARDPGADHVRAAAIEAPLVMGAAEAAARARAVLADAHVMRETATFALPPSLLAVEPGDALAVTLGGVERLYRVVQTEGAGARRVEAARVSPAVYEAPVGETDFLAPPVPAAAGAPVWALLDLPPLGAGEARAAPGAPLFAAFADPWPGAVALYRDIPSVDGAAPALAATAAAPAVMGRLEAPMPAGFSGRWDRRSIRIRLSSGALASANEEAVLEGANALAVETDAGWEALQFLEASLDPDGAWTLSGLLRGQGGSEDAAAAGAPAGARVVLLGPALAEARFPLDLRDTPLGWRAGPAQDMPDTERFTAKTLALAARGLMPLSPVRLRAAPAAGGLALSWIRRARVGGDDWTGEVPLGEAYERYRLRILDGETVLRTVETDGPYYLYTDDEIAADFGPGGPGPGAAFEVVQLSDRVGAGVPARAGFGG</sequence>
<evidence type="ECO:0000313" key="4">
    <source>
        <dbReference type="EMBL" id="SNT67568.1"/>
    </source>
</evidence>
<dbReference type="Pfam" id="PF13547">
    <property type="entry name" value="GTA_TIM"/>
    <property type="match status" value="1"/>
</dbReference>
<keyword evidence="5" id="KW-1185">Reference proteome</keyword>
<dbReference type="InterPro" id="IPR056490">
    <property type="entry name" value="Rcc01698_C"/>
</dbReference>
<dbReference type="Proteomes" id="UP000198346">
    <property type="component" value="Unassembled WGS sequence"/>
</dbReference>
<gene>
    <name evidence="4" type="ORF">SAMN06297382_0058</name>
</gene>
<dbReference type="InterPro" id="IPR017853">
    <property type="entry name" value="GH"/>
</dbReference>
<dbReference type="CDD" id="cd19607">
    <property type="entry name" value="GTA_TIM-barrel-like"/>
    <property type="match status" value="1"/>
</dbReference>
<feature type="domain" description="GTA TIM-barrel-like" evidence="1">
    <location>
        <begin position="421"/>
        <end position="719"/>
    </location>
</feature>
<proteinExistence type="predicted"/>
<reference evidence="4 5" key="1">
    <citation type="submission" date="2017-07" db="EMBL/GenBank/DDBJ databases">
        <authorList>
            <person name="Sun Z.S."/>
            <person name="Albrecht U."/>
            <person name="Echele G."/>
            <person name="Lee C.C."/>
        </authorList>
    </citation>
    <scope>NUCLEOTIDE SEQUENCE [LARGE SCALE GENOMIC DNA]</scope>
    <source>
        <strain evidence="4 5">CGMCC 1.12710</strain>
    </source>
</reference>
<feature type="domain" description="Tip attachment protein J" evidence="2">
    <location>
        <begin position="777"/>
        <end position="940"/>
    </location>
</feature>
<organism evidence="4 5">
    <name type="scientific">Amphiplicatus metriothermophilus</name>
    <dbReference type="NCBI Taxonomy" id="1519374"/>
    <lineage>
        <taxon>Bacteria</taxon>
        <taxon>Pseudomonadati</taxon>
        <taxon>Pseudomonadota</taxon>
        <taxon>Alphaproteobacteria</taxon>
        <taxon>Parvularculales</taxon>
        <taxon>Parvularculaceae</taxon>
        <taxon>Amphiplicatus</taxon>
    </lineage>
</organism>
<evidence type="ECO:0000259" key="3">
    <source>
        <dbReference type="Pfam" id="PF23666"/>
    </source>
</evidence>
<protein>
    <submittedName>
        <fullName evidence="4">Putative phage tail protein</fullName>
    </submittedName>
</protein>
<dbReference type="Pfam" id="PF13550">
    <property type="entry name" value="Phage-tail_3"/>
    <property type="match status" value="1"/>
</dbReference>
<dbReference type="InterPro" id="IPR025195">
    <property type="entry name" value="GTA_TIM_dom"/>
</dbReference>
<accession>A0A239PIG2</accession>
<dbReference type="InterPro" id="IPR032876">
    <property type="entry name" value="J_dom"/>
</dbReference>
<feature type="domain" description="Rcc01698-like C-terminal" evidence="3">
    <location>
        <begin position="1037"/>
        <end position="1134"/>
    </location>
</feature>
<dbReference type="RefSeq" id="WP_089410604.1">
    <property type="nucleotide sequence ID" value="NZ_FZQA01000001.1"/>
</dbReference>